<reference evidence="2 3" key="1">
    <citation type="submission" date="2018-06" db="EMBL/GenBank/DDBJ databases">
        <title>Combined omics and stable isotope probing to characterize newly discovered Mariana Back-Arc vent microbial communities.</title>
        <authorList>
            <person name="Trembath-Reichert E."/>
            <person name="Huber J.A."/>
        </authorList>
    </citation>
    <scope>NUCLEOTIDE SEQUENCE [LARGE SCALE GENOMIC DNA]</scope>
    <source>
        <strain evidence="2">MAG 63_1</strain>
    </source>
</reference>
<dbReference type="SUPFAM" id="SSF52317">
    <property type="entry name" value="Class I glutamine amidotransferase-like"/>
    <property type="match status" value="1"/>
</dbReference>
<evidence type="ECO:0000313" key="2">
    <source>
        <dbReference type="EMBL" id="RTZ77531.1"/>
    </source>
</evidence>
<accession>A0A432G2P6</accession>
<keyword evidence="2" id="KW-0315">Glutamine amidotransferase</keyword>
<comment type="caution">
    <text evidence="2">The sequence shown here is derived from an EMBL/GenBank/DDBJ whole genome shotgun (WGS) entry which is preliminary data.</text>
</comment>
<dbReference type="InterPro" id="IPR017926">
    <property type="entry name" value="GATASE"/>
</dbReference>
<dbReference type="EMBL" id="QNZL01000258">
    <property type="protein sequence ID" value="RTZ77531.1"/>
    <property type="molecule type" value="Genomic_DNA"/>
</dbReference>
<dbReference type="Pfam" id="PF00117">
    <property type="entry name" value="GATase"/>
    <property type="match status" value="1"/>
</dbReference>
<dbReference type="Proteomes" id="UP000286801">
    <property type="component" value="Unassembled WGS sequence"/>
</dbReference>
<protein>
    <submittedName>
        <fullName evidence="2">Type 1 glutamine amidotransferase</fullName>
    </submittedName>
</protein>
<dbReference type="InterPro" id="IPR044992">
    <property type="entry name" value="ChyE-like"/>
</dbReference>
<gene>
    <name evidence="2" type="ORF">DSY97_09685</name>
</gene>
<dbReference type="GO" id="GO:0016740">
    <property type="term" value="F:transferase activity"/>
    <property type="evidence" value="ECO:0007669"/>
    <property type="project" value="UniProtKB-KW"/>
</dbReference>
<dbReference type="AlphaFoldDB" id="A0A432G2P6"/>
<proteinExistence type="predicted"/>
<dbReference type="GO" id="GO:0005829">
    <property type="term" value="C:cytosol"/>
    <property type="evidence" value="ECO:0007669"/>
    <property type="project" value="TreeGrafter"/>
</dbReference>
<feature type="domain" description="Glutamine amidotransferase" evidence="1">
    <location>
        <begin position="52"/>
        <end position="190"/>
    </location>
</feature>
<dbReference type="PANTHER" id="PTHR42695:SF5">
    <property type="entry name" value="GLUTAMINE AMIDOTRANSFERASE YLR126C-RELATED"/>
    <property type="match status" value="1"/>
</dbReference>
<keyword evidence="2" id="KW-0808">Transferase</keyword>
<dbReference type="PROSITE" id="PS51273">
    <property type="entry name" value="GATASE_TYPE_1"/>
    <property type="match status" value="1"/>
</dbReference>
<dbReference type="CDD" id="cd01741">
    <property type="entry name" value="GATase1_1"/>
    <property type="match status" value="1"/>
</dbReference>
<name>A0A432G2P6_9DELT</name>
<evidence type="ECO:0000313" key="3">
    <source>
        <dbReference type="Proteomes" id="UP000286801"/>
    </source>
</evidence>
<sequence>MKLGILDTVPRSYWSTDLGITESEKFIDFLTPVMPDATLDQLFVAENEWPESLYSYDAYLITGSPCSVNEGHLWIEKLQQFVRDCLVSQKKLVGICFGHQLIASALGGTVERRRDGWLLGAESFDIVDVQSWMKPTQMKCEIFHINQDHVSVLPENAQLIGHSELCENSAFVIGDSVLALQGHPEQPRRAMENFIKELLLLGANPQEMEYGRSRLRDEVPDANLWARWICEFLQN</sequence>
<dbReference type="PANTHER" id="PTHR42695">
    <property type="entry name" value="GLUTAMINE AMIDOTRANSFERASE YLR126C-RELATED"/>
    <property type="match status" value="1"/>
</dbReference>
<evidence type="ECO:0000259" key="1">
    <source>
        <dbReference type="Pfam" id="PF00117"/>
    </source>
</evidence>
<organism evidence="2 3">
    <name type="scientific">SAR324 cluster bacterium</name>
    <dbReference type="NCBI Taxonomy" id="2024889"/>
    <lineage>
        <taxon>Bacteria</taxon>
        <taxon>Deltaproteobacteria</taxon>
        <taxon>SAR324 cluster</taxon>
    </lineage>
</organism>
<dbReference type="Gene3D" id="3.40.50.880">
    <property type="match status" value="1"/>
</dbReference>
<dbReference type="InterPro" id="IPR029062">
    <property type="entry name" value="Class_I_gatase-like"/>
</dbReference>